<evidence type="ECO:0000256" key="1">
    <source>
        <dbReference type="SAM" id="Phobius"/>
    </source>
</evidence>
<dbReference type="VEuPathDB" id="MicrosporidiaDB:AEWD_031250"/>
<feature type="transmembrane region" description="Helical" evidence="1">
    <location>
        <begin position="27"/>
        <end position="47"/>
    </location>
</feature>
<organism evidence="2">
    <name type="scientific">Encephalitozoon cuniculi</name>
    <name type="common">Microsporidian parasite</name>
    <dbReference type="NCBI Taxonomy" id="6035"/>
    <lineage>
        <taxon>Eukaryota</taxon>
        <taxon>Fungi</taxon>
        <taxon>Fungi incertae sedis</taxon>
        <taxon>Microsporidia</taxon>
        <taxon>Unikaryonidae</taxon>
        <taxon>Encephalitozoon</taxon>
    </lineage>
</organism>
<keyword evidence="1" id="KW-1133">Transmembrane helix</keyword>
<name>M1KM40_ENCCN</name>
<dbReference type="VEuPathDB" id="MicrosporidiaDB:AEWQ_031250"/>
<reference evidence="2" key="1">
    <citation type="journal article" date="2013" name="Eukaryot. Cell">
        <title>Extremely Reduced Levels of Heterozygosity in the Vertebrate Pathogen Encephalitozoon cuniculi.</title>
        <authorList>
            <person name="Selman M."/>
            <person name="Sak B."/>
            <person name="Kvac M."/>
            <person name="Farinelli L."/>
            <person name="Weiss L.M."/>
            <person name="Corradi N."/>
        </authorList>
    </citation>
    <scope>NUCLEOTIDE SEQUENCE</scope>
</reference>
<protein>
    <submittedName>
        <fullName evidence="2">Uncharacterized protein</fullName>
    </submittedName>
</protein>
<dbReference type="VEuPathDB" id="MicrosporidiaDB:M970_031250"/>
<dbReference type="EMBL" id="KC513618">
    <property type="protein sequence ID" value="AGE96401.1"/>
    <property type="molecule type" value="Genomic_DNA"/>
</dbReference>
<keyword evidence="1" id="KW-0812">Transmembrane</keyword>
<feature type="transmembrane region" description="Helical" evidence="1">
    <location>
        <begin position="282"/>
        <end position="302"/>
    </location>
</feature>
<dbReference type="VEuPathDB" id="MicrosporidiaDB:ECU03_1310"/>
<proteinExistence type="predicted"/>
<feature type="transmembrane region" description="Helical" evidence="1">
    <location>
        <begin position="322"/>
        <end position="342"/>
    </location>
</feature>
<feature type="transmembrane region" description="Helical" evidence="1">
    <location>
        <begin position="129"/>
        <end position="152"/>
    </location>
</feature>
<dbReference type="VEuPathDB" id="MicrosporidiaDB:AEWR_031250"/>
<keyword evidence="1" id="KW-0472">Membrane</keyword>
<dbReference type="AlphaFoldDB" id="M1KM40"/>
<accession>M1KM40</accession>
<sequence length="396" mass="44890">MEISAESSTPNHKERQSKTRRKEATRVFWLLVHLSITSVLLVILRLIEVDFILESAIRIIPGRGRYILWPVKKLLGLGSVQNCLRNACKDVEKLNTMLESRSYIPFASLILTNTKNVEKLNTMLEARRVFCIACASLILTDIALGLFIRSIINSLRMNPKATDFKRIAMVAVRICILAVLLKNKHGKEMANLLGPEDVAGLIVAQYCFSSAWNLVKDIEESTGEEILTRIMGYWAINTAISKEKPSVVEMLVNSVVRRFEKDIDSISGITSIIIRPSSIIEYILTVIITPFFSIVIVLYLSGWARMFKHLVRKEFHISNRTAYKYAIAVSVVLALFFIYRAYCELWNVTNALGTRGNIEAPLKKEPFNGLLAKDVSEIDWQPIKDFNPHIQSTNNN</sequence>
<evidence type="ECO:0000313" key="2">
    <source>
        <dbReference type="EMBL" id="AGE96401.1"/>
    </source>
</evidence>
<gene>
    <name evidence="2" type="ORF">ECU03_1310</name>
</gene>